<sequence>MNLNTLVLKVASRCNLNCTYCYVYNLGDLTYQNQPKFMSVKVVEAILQKVSRHCEKHNIGSFHFVFHGGEPLLQSMLFFSGFIKKAREIIKPQTHLHFAVQTNGVLLTKEWCEFFLSEAITIGISLDGYEEIHDSKRVDHAGNGSYEKVLEAINLVNSYQGKLNLGILTVINTQADPDRLYQQIKRLNIRSFNLLLPYASWDVPPPDWVKNTTVYGDWLIKVFDRWYVDDKPKPSIPIFEQILGLCIGLKQSSQYFGGEKLDFLIIETDGSIEVSGALKICGHGMTKENMNILEMDLDTALQNNQLSLHYNSHQELPYPCCNCKVVSICGGGFLPNRYSALNGFNNRSVYCHDSLKLICHIHNTLMNSLPQKVLSKAKKNLLSYDNVFNEIHSMMSY</sequence>
<evidence type="ECO:0000256" key="1">
    <source>
        <dbReference type="ARBA" id="ARBA00001966"/>
    </source>
</evidence>
<gene>
    <name evidence="8" type="ORF">HDF22_005196</name>
</gene>
<evidence type="ECO:0000313" key="9">
    <source>
        <dbReference type="Proteomes" id="UP000548326"/>
    </source>
</evidence>
<keyword evidence="2" id="KW-0004">4Fe-4S</keyword>
<evidence type="ECO:0000256" key="2">
    <source>
        <dbReference type="ARBA" id="ARBA00022485"/>
    </source>
</evidence>
<dbReference type="PANTHER" id="PTHR43273:SF8">
    <property type="entry name" value="RADICAL SAM DOMAIN PROTEIN"/>
    <property type="match status" value="1"/>
</dbReference>
<comment type="caution">
    <text evidence="8">The sequence shown here is derived from an EMBL/GenBank/DDBJ whole genome shotgun (WGS) entry which is preliminary data.</text>
</comment>
<dbReference type="InterPro" id="IPR006638">
    <property type="entry name" value="Elp3/MiaA/NifB-like_rSAM"/>
</dbReference>
<dbReference type="GO" id="GO:0046872">
    <property type="term" value="F:metal ion binding"/>
    <property type="evidence" value="ECO:0007669"/>
    <property type="project" value="UniProtKB-KW"/>
</dbReference>
<dbReference type="AlphaFoldDB" id="A0A841JRX8"/>
<keyword evidence="4" id="KW-0479">Metal-binding</keyword>
<name>A0A841JRX8_9SPHI</name>
<dbReference type="SMART" id="SM00729">
    <property type="entry name" value="Elp3"/>
    <property type="match status" value="1"/>
</dbReference>
<feature type="domain" description="Radical SAM core" evidence="7">
    <location>
        <begin position="1"/>
        <end position="229"/>
    </location>
</feature>
<evidence type="ECO:0000256" key="4">
    <source>
        <dbReference type="ARBA" id="ARBA00022723"/>
    </source>
</evidence>
<dbReference type="Gene3D" id="3.20.20.70">
    <property type="entry name" value="Aldolase class I"/>
    <property type="match status" value="1"/>
</dbReference>
<evidence type="ECO:0000256" key="5">
    <source>
        <dbReference type="ARBA" id="ARBA00023004"/>
    </source>
</evidence>
<dbReference type="SFLD" id="SFLDG01067">
    <property type="entry name" value="SPASM/twitch_domain_containing"/>
    <property type="match status" value="2"/>
</dbReference>
<protein>
    <recommendedName>
        <fullName evidence="7">Radical SAM core domain-containing protein</fullName>
    </recommendedName>
</protein>
<dbReference type="PANTHER" id="PTHR43273">
    <property type="entry name" value="ANAEROBIC SULFATASE-MATURATING ENZYME HOMOLOG ASLB-RELATED"/>
    <property type="match status" value="1"/>
</dbReference>
<comment type="cofactor">
    <cofactor evidence="1">
        <name>[4Fe-4S] cluster</name>
        <dbReference type="ChEBI" id="CHEBI:49883"/>
    </cofactor>
</comment>
<proteinExistence type="predicted"/>
<dbReference type="PROSITE" id="PS51918">
    <property type="entry name" value="RADICAL_SAM"/>
    <property type="match status" value="1"/>
</dbReference>
<dbReference type="GO" id="GO:0032324">
    <property type="term" value="P:molybdopterin cofactor biosynthetic process"/>
    <property type="evidence" value="ECO:0007669"/>
    <property type="project" value="UniProtKB-ARBA"/>
</dbReference>
<evidence type="ECO:0000313" key="8">
    <source>
        <dbReference type="EMBL" id="MBB6131045.1"/>
    </source>
</evidence>
<evidence type="ECO:0000256" key="6">
    <source>
        <dbReference type="ARBA" id="ARBA00023014"/>
    </source>
</evidence>
<evidence type="ECO:0000256" key="3">
    <source>
        <dbReference type="ARBA" id="ARBA00022691"/>
    </source>
</evidence>
<dbReference type="SFLD" id="SFLDS00029">
    <property type="entry name" value="Radical_SAM"/>
    <property type="match status" value="2"/>
</dbReference>
<accession>A0A841JRX8</accession>
<dbReference type="SFLD" id="SFLDG01384">
    <property type="entry name" value="thioether_bond_formation_requi"/>
    <property type="match status" value="1"/>
</dbReference>
<dbReference type="RefSeq" id="WP_183589654.1">
    <property type="nucleotide sequence ID" value="NZ_JACHCA010000019.1"/>
</dbReference>
<dbReference type="EMBL" id="JACHCA010000019">
    <property type="protein sequence ID" value="MBB6131045.1"/>
    <property type="molecule type" value="Genomic_DNA"/>
</dbReference>
<dbReference type="PROSITE" id="PS01305">
    <property type="entry name" value="MOAA_NIFB_PQQE"/>
    <property type="match status" value="1"/>
</dbReference>
<keyword evidence="3" id="KW-0949">S-adenosyl-L-methionine</keyword>
<dbReference type="Pfam" id="PF04055">
    <property type="entry name" value="Radical_SAM"/>
    <property type="match status" value="1"/>
</dbReference>
<organism evidence="8 9">
    <name type="scientific">Mucilaginibacter lappiensis</name>
    <dbReference type="NCBI Taxonomy" id="354630"/>
    <lineage>
        <taxon>Bacteria</taxon>
        <taxon>Pseudomonadati</taxon>
        <taxon>Bacteroidota</taxon>
        <taxon>Sphingobacteriia</taxon>
        <taxon>Sphingobacteriales</taxon>
        <taxon>Sphingobacteriaceae</taxon>
        <taxon>Mucilaginibacter</taxon>
    </lineage>
</organism>
<dbReference type="SFLD" id="SFLDG01386">
    <property type="entry name" value="main_SPASM_domain-containing"/>
    <property type="match status" value="2"/>
</dbReference>
<keyword evidence="6" id="KW-0411">Iron-sulfur</keyword>
<dbReference type="InterPro" id="IPR058240">
    <property type="entry name" value="rSAM_sf"/>
</dbReference>
<dbReference type="InterPro" id="IPR023867">
    <property type="entry name" value="Sulphatase_maturase_rSAM"/>
</dbReference>
<dbReference type="GO" id="GO:0051539">
    <property type="term" value="F:4 iron, 4 sulfur cluster binding"/>
    <property type="evidence" value="ECO:0007669"/>
    <property type="project" value="UniProtKB-KW"/>
</dbReference>
<reference evidence="8 9" key="1">
    <citation type="submission" date="2020-08" db="EMBL/GenBank/DDBJ databases">
        <title>Genomic Encyclopedia of Type Strains, Phase IV (KMG-V): Genome sequencing to study the core and pangenomes of soil and plant-associated prokaryotes.</title>
        <authorList>
            <person name="Whitman W."/>
        </authorList>
    </citation>
    <scope>NUCLEOTIDE SEQUENCE [LARGE SCALE GENOMIC DNA]</scope>
    <source>
        <strain evidence="8 9">MP601</strain>
    </source>
</reference>
<dbReference type="InterPro" id="IPR013785">
    <property type="entry name" value="Aldolase_TIM"/>
</dbReference>
<dbReference type="SUPFAM" id="SSF102114">
    <property type="entry name" value="Radical SAM enzymes"/>
    <property type="match status" value="1"/>
</dbReference>
<dbReference type="CDD" id="cd01335">
    <property type="entry name" value="Radical_SAM"/>
    <property type="match status" value="1"/>
</dbReference>
<evidence type="ECO:0000259" key="7">
    <source>
        <dbReference type="PROSITE" id="PS51918"/>
    </source>
</evidence>
<dbReference type="InterPro" id="IPR007197">
    <property type="entry name" value="rSAM"/>
</dbReference>
<dbReference type="Proteomes" id="UP000548326">
    <property type="component" value="Unassembled WGS sequence"/>
</dbReference>
<dbReference type="InterPro" id="IPR000385">
    <property type="entry name" value="MoaA_NifB_PqqE_Fe-S-bd_CS"/>
</dbReference>
<keyword evidence="5" id="KW-0408">Iron</keyword>
<dbReference type="GO" id="GO:0016491">
    <property type="term" value="F:oxidoreductase activity"/>
    <property type="evidence" value="ECO:0007669"/>
    <property type="project" value="InterPro"/>
</dbReference>
<dbReference type="SFLD" id="SFLDG01072">
    <property type="entry name" value="dehydrogenase_like"/>
    <property type="match status" value="1"/>
</dbReference>